<feature type="transmembrane region" description="Helical" evidence="1">
    <location>
        <begin position="37"/>
        <end position="57"/>
    </location>
</feature>
<reference evidence="2 3" key="1">
    <citation type="submission" date="2017-07" db="EMBL/GenBank/DDBJ databases">
        <title>Leptospira spp. isolated from tropical soils.</title>
        <authorList>
            <person name="Thibeaux R."/>
            <person name="Iraola G."/>
            <person name="Ferres I."/>
            <person name="Bierque E."/>
            <person name="Girault D."/>
            <person name="Soupe-Gilbert M.-E."/>
            <person name="Picardeau M."/>
            <person name="Goarant C."/>
        </authorList>
    </citation>
    <scope>NUCLEOTIDE SEQUENCE [LARGE SCALE GENOMIC DNA]</scope>
    <source>
        <strain evidence="2 3">MCA1-C-A1</strain>
    </source>
</reference>
<feature type="transmembrane region" description="Helical" evidence="1">
    <location>
        <begin position="145"/>
        <end position="162"/>
    </location>
</feature>
<dbReference type="RefSeq" id="WP_100706507.1">
    <property type="nucleotide sequence ID" value="NZ_NPDL01000001.1"/>
</dbReference>
<evidence type="ECO:0000313" key="3">
    <source>
        <dbReference type="Proteomes" id="UP000232196"/>
    </source>
</evidence>
<comment type="caution">
    <text evidence="2">The sequence shown here is derived from an EMBL/GenBank/DDBJ whole genome shotgun (WGS) entry which is preliminary data.</text>
</comment>
<evidence type="ECO:0000313" key="2">
    <source>
        <dbReference type="EMBL" id="PJZ25870.1"/>
    </source>
</evidence>
<dbReference type="EMBL" id="NPDN01000004">
    <property type="protein sequence ID" value="PJZ25870.1"/>
    <property type="molecule type" value="Genomic_DNA"/>
</dbReference>
<keyword evidence="1" id="KW-1133">Transmembrane helix</keyword>
<protein>
    <recommendedName>
        <fullName evidence="4">Yip1 domain-containing protein</fullName>
    </recommendedName>
</protein>
<name>A0A2M9XDZ5_9LEPT</name>
<accession>A0A2M9XDZ5</accession>
<keyword evidence="3" id="KW-1185">Reference proteome</keyword>
<organism evidence="2 3">
    <name type="scientific">Leptospira hartskeerlii</name>
    <dbReference type="NCBI Taxonomy" id="2023177"/>
    <lineage>
        <taxon>Bacteria</taxon>
        <taxon>Pseudomonadati</taxon>
        <taxon>Spirochaetota</taxon>
        <taxon>Spirochaetia</taxon>
        <taxon>Leptospirales</taxon>
        <taxon>Leptospiraceae</taxon>
        <taxon>Leptospira</taxon>
    </lineage>
</organism>
<proteinExistence type="predicted"/>
<keyword evidence="1" id="KW-0472">Membrane</keyword>
<evidence type="ECO:0008006" key="4">
    <source>
        <dbReference type="Google" id="ProtNLM"/>
    </source>
</evidence>
<sequence>MLKELFGRFIDLLDAVLFEPFRVENVISSWGTYPLKLVGIVVLLLAATSAGAGYVFITPPFTGRSFGQFLIAALTHLLFFILLPYAIAFIVDGLAQSNGKKGNANITLRFVNLSLSLFISTAAWAILLAQLGVKGGFGVVTLYSIHYGLFMAVLVRGTSYIYDLKFKDSFRINIITFIITFFLPLAMYSAVITSFNPSLP</sequence>
<dbReference type="AlphaFoldDB" id="A0A2M9XDZ5"/>
<feature type="transmembrane region" description="Helical" evidence="1">
    <location>
        <begin position="174"/>
        <end position="195"/>
    </location>
</feature>
<feature type="transmembrane region" description="Helical" evidence="1">
    <location>
        <begin position="110"/>
        <end position="133"/>
    </location>
</feature>
<dbReference type="Proteomes" id="UP000232196">
    <property type="component" value="Unassembled WGS sequence"/>
</dbReference>
<gene>
    <name evidence="2" type="ORF">CH357_09570</name>
</gene>
<evidence type="ECO:0000256" key="1">
    <source>
        <dbReference type="SAM" id="Phobius"/>
    </source>
</evidence>
<feature type="transmembrane region" description="Helical" evidence="1">
    <location>
        <begin position="69"/>
        <end position="90"/>
    </location>
</feature>
<dbReference type="OrthoDB" id="345700at2"/>
<keyword evidence="1" id="KW-0812">Transmembrane</keyword>